<dbReference type="InterPro" id="IPR001555">
    <property type="entry name" value="GART_AS"/>
</dbReference>
<dbReference type="AlphaFoldDB" id="A0A1D8K9C3"/>
<sequence>MTNTATPRIVVLVSGEGSNLEAILDAVRDGRLQARVAAVISNRPEANALRRAAGHGIAGEALDHRAYVSREAFDEALARAIDAHRPELVVLAGFMRILTPAFVNHYLGRMLNIHPSLLPAYPGLHTHARALADGAERHGASVHFVTAELDGGPVVLQGWVPIRTGDTPENLASRVLEVEHCLYPLAIGWFVAGRLRLDGKRATLDGIPLERPWQLDYGAEAPHP</sequence>
<dbReference type="CDD" id="cd08645">
    <property type="entry name" value="FMT_core_GART"/>
    <property type="match status" value="1"/>
</dbReference>
<dbReference type="PANTHER" id="PTHR43369">
    <property type="entry name" value="PHOSPHORIBOSYLGLYCINAMIDE FORMYLTRANSFERASE"/>
    <property type="match status" value="1"/>
</dbReference>
<dbReference type="GO" id="GO:0005829">
    <property type="term" value="C:cytosol"/>
    <property type="evidence" value="ECO:0007669"/>
    <property type="project" value="TreeGrafter"/>
</dbReference>
<reference evidence="8 9" key="1">
    <citation type="submission" date="2016-09" db="EMBL/GenBank/DDBJ databases">
        <title>Acidihalobacter prosperus V6 (DSM14174).</title>
        <authorList>
            <person name="Khaleque H.N."/>
            <person name="Ramsay J.P."/>
            <person name="Murphy R.J.T."/>
            <person name="Kaksonen A.H."/>
            <person name="Boxall N.J."/>
            <person name="Watkin E.L.J."/>
        </authorList>
    </citation>
    <scope>NUCLEOTIDE SEQUENCE [LARGE SCALE GENOMIC DNA]</scope>
    <source>
        <strain evidence="8 9">V6</strain>
    </source>
</reference>
<dbReference type="Proteomes" id="UP000095342">
    <property type="component" value="Chromosome"/>
</dbReference>
<dbReference type="PROSITE" id="PS00373">
    <property type="entry name" value="GART"/>
    <property type="match status" value="1"/>
</dbReference>
<comment type="similarity">
    <text evidence="4 6">Belongs to the GART family.</text>
</comment>
<evidence type="ECO:0000313" key="9">
    <source>
        <dbReference type="Proteomes" id="UP000095342"/>
    </source>
</evidence>
<evidence type="ECO:0000256" key="2">
    <source>
        <dbReference type="ARBA" id="ARBA00022679"/>
    </source>
</evidence>
<dbReference type="KEGG" id="aaeo:BJI67_11095"/>
<dbReference type="UniPathway" id="UPA00074">
    <property type="reaction ID" value="UER00126"/>
</dbReference>
<accession>A0A1D8K9C3</accession>
<evidence type="ECO:0000256" key="5">
    <source>
        <dbReference type="ARBA" id="ARBA00047664"/>
    </source>
</evidence>
<evidence type="ECO:0000313" key="8">
    <source>
        <dbReference type="EMBL" id="AOV17535.1"/>
    </source>
</evidence>
<keyword evidence="3 6" id="KW-0658">Purine biosynthesis</keyword>
<organism evidence="8 9">
    <name type="scientific">Acidihalobacter aeolianus</name>
    <dbReference type="NCBI Taxonomy" id="2792603"/>
    <lineage>
        <taxon>Bacteria</taxon>
        <taxon>Pseudomonadati</taxon>
        <taxon>Pseudomonadota</taxon>
        <taxon>Gammaproteobacteria</taxon>
        <taxon>Chromatiales</taxon>
        <taxon>Ectothiorhodospiraceae</taxon>
        <taxon>Acidihalobacter</taxon>
    </lineage>
</organism>
<feature type="binding site" evidence="6">
    <location>
        <position position="112"/>
    </location>
    <ligand>
        <name>(6R)-10-formyltetrahydrofolate</name>
        <dbReference type="ChEBI" id="CHEBI:195366"/>
    </ligand>
</feature>
<evidence type="ECO:0000256" key="3">
    <source>
        <dbReference type="ARBA" id="ARBA00022755"/>
    </source>
</evidence>
<dbReference type="PANTHER" id="PTHR43369:SF2">
    <property type="entry name" value="PHOSPHORIBOSYLGLYCINAMIDE FORMYLTRANSFERASE"/>
    <property type="match status" value="1"/>
</dbReference>
<name>A0A1D8K9C3_9GAMM</name>
<evidence type="ECO:0000259" key="7">
    <source>
        <dbReference type="Pfam" id="PF00551"/>
    </source>
</evidence>
<dbReference type="EC" id="2.1.2.2" evidence="6"/>
<evidence type="ECO:0000256" key="1">
    <source>
        <dbReference type="ARBA" id="ARBA00005054"/>
    </source>
</evidence>
<feature type="active site" description="Proton donor" evidence="6">
    <location>
        <position position="114"/>
    </location>
</feature>
<dbReference type="InterPro" id="IPR004607">
    <property type="entry name" value="GART"/>
</dbReference>
<dbReference type="GO" id="GO:0004644">
    <property type="term" value="F:phosphoribosylglycinamide formyltransferase activity"/>
    <property type="evidence" value="ECO:0007669"/>
    <property type="project" value="UniProtKB-UniRule"/>
</dbReference>
<dbReference type="Gene3D" id="3.40.50.170">
    <property type="entry name" value="Formyl transferase, N-terminal domain"/>
    <property type="match status" value="1"/>
</dbReference>
<protein>
    <recommendedName>
        <fullName evidence="6">Phosphoribosylglycinamide formyltransferase</fullName>
        <ecNumber evidence="6">2.1.2.2</ecNumber>
    </recommendedName>
    <alternativeName>
        <fullName evidence="6">5'-phosphoribosylglycinamide transformylase</fullName>
    </alternativeName>
    <alternativeName>
        <fullName evidence="6">GAR transformylase</fullName>
        <shortName evidence="6">GART</shortName>
    </alternativeName>
</protein>
<keyword evidence="9" id="KW-1185">Reference proteome</keyword>
<feature type="domain" description="Formyl transferase N-terminal" evidence="7">
    <location>
        <begin position="8"/>
        <end position="187"/>
    </location>
</feature>
<comment type="pathway">
    <text evidence="1 6">Purine metabolism; IMP biosynthesis via de novo pathway; N(2)-formyl-N(1)-(5-phospho-D-ribosyl)glycinamide from N(1)-(5-phospho-D-ribosyl)glycinamide (10-formyl THF route): step 1/1.</text>
</comment>
<dbReference type="Pfam" id="PF00551">
    <property type="entry name" value="Formyl_trans_N"/>
    <property type="match status" value="1"/>
</dbReference>
<dbReference type="GO" id="GO:0006189">
    <property type="term" value="P:'de novo' IMP biosynthetic process"/>
    <property type="evidence" value="ECO:0007669"/>
    <property type="project" value="UniProtKB-UniRule"/>
</dbReference>
<feature type="site" description="Raises pKa of active site His" evidence="6">
    <location>
        <position position="150"/>
    </location>
</feature>
<dbReference type="InterPro" id="IPR036477">
    <property type="entry name" value="Formyl_transf_N_sf"/>
</dbReference>
<feature type="binding site" evidence="6">
    <location>
        <position position="70"/>
    </location>
    <ligand>
        <name>(6R)-10-formyltetrahydrofolate</name>
        <dbReference type="ChEBI" id="CHEBI:195366"/>
    </ligand>
</feature>
<gene>
    <name evidence="6" type="primary">purN</name>
    <name evidence="8" type="ORF">BJI67_11095</name>
</gene>
<feature type="binding site" evidence="6">
    <location>
        <begin position="17"/>
        <end position="19"/>
    </location>
    <ligand>
        <name>N(1)-(5-phospho-beta-D-ribosyl)glycinamide</name>
        <dbReference type="ChEBI" id="CHEBI:143788"/>
    </ligand>
</feature>
<evidence type="ECO:0000256" key="4">
    <source>
        <dbReference type="ARBA" id="ARBA00038440"/>
    </source>
</evidence>
<comment type="function">
    <text evidence="6">Catalyzes the transfer of a formyl group from 10-formyltetrahydrofolate to 5-phospho-ribosyl-glycinamide (GAR), producing 5-phospho-ribosyl-N-formylglycinamide (FGAR) and tetrahydrofolate.</text>
</comment>
<dbReference type="RefSeq" id="WP_070073083.1">
    <property type="nucleotide sequence ID" value="NZ_CP017448.1"/>
</dbReference>
<proteinExistence type="inferred from homology"/>
<comment type="catalytic activity">
    <reaction evidence="5 6">
        <text>N(1)-(5-phospho-beta-D-ribosyl)glycinamide + (6R)-10-formyltetrahydrofolate = N(2)-formyl-N(1)-(5-phospho-beta-D-ribosyl)glycinamide + (6S)-5,6,7,8-tetrahydrofolate + H(+)</text>
        <dbReference type="Rhea" id="RHEA:15053"/>
        <dbReference type="ChEBI" id="CHEBI:15378"/>
        <dbReference type="ChEBI" id="CHEBI:57453"/>
        <dbReference type="ChEBI" id="CHEBI:143788"/>
        <dbReference type="ChEBI" id="CHEBI:147286"/>
        <dbReference type="ChEBI" id="CHEBI:195366"/>
        <dbReference type="EC" id="2.1.2.2"/>
    </reaction>
</comment>
<dbReference type="EMBL" id="CP017448">
    <property type="protein sequence ID" value="AOV17535.1"/>
    <property type="molecule type" value="Genomic_DNA"/>
</dbReference>
<dbReference type="SUPFAM" id="SSF53328">
    <property type="entry name" value="Formyltransferase"/>
    <property type="match status" value="1"/>
</dbReference>
<feature type="binding site" evidence="6">
    <location>
        <begin position="95"/>
        <end position="98"/>
    </location>
    <ligand>
        <name>(6R)-10-formyltetrahydrofolate</name>
        <dbReference type="ChEBI" id="CHEBI:195366"/>
    </ligand>
</feature>
<dbReference type="NCBIfam" id="TIGR00639">
    <property type="entry name" value="PurN"/>
    <property type="match status" value="1"/>
</dbReference>
<dbReference type="HAMAP" id="MF_01930">
    <property type="entry name" value="PurN"/>
    <property type="match status" value="1"/>
</dbReference>
<evidence type="ECO:0000256" key="6">
    <source>
        <dbReference type="HAMAP-Rule" id="MF_01930"/>
    </source>
</evidence>
<keyword evidence="2 6" id="KW-0808">Transferase</keyword>
<dbReference type="InterPro" id="IPR002376">
    <property type="entry name" value="Formyl_transf_N"/>
</dbReference>